<organism evidence="2 3">
    <name type="scientific">Sporothrix epigloea</name>
    <dbReference type="NCBI Taxonomy" id="1892477"/>
    <lineage>
        <taxon>Eukaryota</taxon>
        <taxon>Fungi</taxon>
        <taxon>Dikarya</taxon>
        <taxon>Ascomycota</taxon>
        <taxon>Pezizomycotina</taxon>
        <taxon>Sordariomycetes</taxon>
        <taxon>Sordariomycetidae</taxon>
        <taxon>Ophiostomatales</taxon>
        <taxon>Ophiostomataceae</taxon>
        <taxon>Sporothrix</taxon>
    </lineage>
</organism>
<dbReference type="EMBL" id="CAWUON010000088">
    <property type="protein sequence ID" value="CAK7272362.1"/>
    <property type="molecule type" value="Genomic_DNA"/>
</dbReference>
<accession>A0ABP0DVZ0</accession>
<feature type="compositionally biased region" description="Polar residues" evidence="1">
    <location>
        <begin position="169"/>
        <end position="181"/>
    </location>
</feature>
<sequence length="240" mass="26419">MDSIDTEMYEFPSGGGYDLYPSQAESAVGATTEASQGAATTARSHLYGSGHHVFDRRRSVYDAVAGRIRIRHARPSEGLSRPPSFRITKLAPEEVLFRGAKAPPRFEETDKYFAHTDLADDVLPPSDLVKAIHHYAGHYYEALARRQGVPGAADEKTEKTEETEQTEQSGQRQAQESQTAQRLVDERSMDETALLAFGILMEEAARDVLGARGALVLTEAADEEEEDEEVDNEEDESGGE</sequence>
<name>A0ABP0DVZ0_9PEZI</name>
<reference evidence="2 3" key="1">
    <citation type="submission" date="2024-01" db="EMBL/GenBank/DDBJ databases">
        <authorList>
            <person name="Allen C."/>
            <person name="Tagirdzhanova G."/>
        </authorList>
    </citation>
    <scope>NUCLEOTIDE SEQUENCE [LARGE SCALE GENOMIC DNA]</scope>
    <source>
        <strain evidence="2 3">CBS 119000</strain>
    </source>
</reference>
<dbReference type="InterPro" id="IPR022793">
    <property type="entry name" value="Rrn10"/>
</dbReference>
<gene>
    <name evidence="2" type="ORF">SEPCBS119000_005082</name>
</gene>
<proteinExistence type="predicted"/>
<feature type="compositionally biased region" description="Acidic residues" evidence="1">
    <location>
        <begin position="220"/>
        <end position="240"/>
    </location>
</feature>
<keyword evidence="3" id="KW-1185">Reference proteome</keyword>
<evidence type="ECO:0000256" key="1">
    <source>
        <dbReference type="SAM" id="MobiDB-lite"/>
    </source>
</evidence>
<comment type="caution">
    <text evidence="2">The sequence shown here is derived from an EMBL/GenBank/DDBJ whole genome shotgun (WGS) entry which is preliminary data.</text>
</comment>
<evidence type="ECO:0000313" key="2">
    <source>
        <dbReference type="EMBL" id="CAK7272362.1"/>
    </source>
</evidence>
<dbReference type="PANTHER" id="PTHR28054:SF1">
    <property type="entry name" value="RNA POLYMERASE I-SPECIFIC TRANSCRIPTION INITIATION FACTOR RRN10"/>
    <property type="match status" value="1"/>
</dbReference>
<feature type="region of interest" description="Disordered" evidence="1">
    <location>
        <begin position="217"/>
        <end position="240"/>
    </location>
</feature>
<feature type="region of interest" description="Disordered" evidence="1">
    <location>
        <begin position="148"/>
        <end position="185"/>
    </location>
</feature>
<feature type="compositionally biased region" description="Basic and acidic residues" evidence="1">
    <location>
        <begin position="153"/>
        <end position="162"/>
    </location>
</feature>
<dbReference type="PANTHER" id="PTHR28054">
    <property type="entry name" value="RNA POLYMERASE I-SPECIFIC TRANSCRIPTION INITIATION FACTOR RRN10"/>
    <property type="match status" value="1"/>
</dbReference>
<evidence type="ECO:0000313" key="3">
    <source>
        <dbReference type="Proteomes" id="UP001642502"/>
    </source>
</evidence>
<protein>
    <submittedName>
        <fullName evidence="2">Uncharacterized protein</fullName>
    </submittedName>
</protein>
<dbReference type="Proteomes" id="UP001642502">
    <property type="component" value="Unassembled WGS sequence"/>
</dbReference>